<feature type="active site" description="Proton donor" evidence="1">
    <location>
        <position position="82"/>
    </location>
</feature>
<dbReference type="PIRSF" id="PIRSF001359">
    <property type="entry name" value="F_bP_aldolase_II"/>
    <property type="match status" value="1"/>
</dbReference>
<proteinExistence type="predicted"/>
<dbReference type="InterPro" id="IPR013785">
    <property type="entry name" value="Aldolase_TIM"/>
</dbReference>
<dbReference type="PANTHER" id="PTHR30304">
    <property type="entry name" value="D-TAGATOSE-1,6-BISPHOSPHATE ALDOLASE"/>
    <property type="match status" value="1"/>
</dbReference>
<evidence type="ECO:0000256" key="3">
    <source>
        <dbReference type="PIRSR" id="PIRSR001359-3"/>
    </source>
</evidence>
<comment type="cofactor">
    <cofactor evidence="3">
        <name>Zn(2+)</name>
        <dbReference type="ChEBI" id="CHEBI:29105"/>
    </cofactor>
    <text evidence="3">Binds 2 Zn(2+) ions per subunit. One is catalytic and the other provides a structural contribution.</text>
</comment>
<dbReference type="Gene3D" id="3.20.20.70">
    <property type="entry name" value="Aldolase class I"/>
    <property type="match status" value="1"/>
</dbReference>
<dbReference type="Pfam" id="PF01116">
    <property type="entry name" value="F_bP_aldolase"/>
    <property type="match status" value="1"/>
</dbReference>
<dbReference type="InterPro" id="IPR000771">
    <property type="entry name" value="FBA_II"/>
</dbReference>
<feature type="binding site" evidence="3">
    <location>
        <position position="180"/>
    </location>
    <ligand>
        <name>Zn(2+)</name>
        <dbReference type="ChEBI" id="CHEBI:29105"/>
        <label>1</label>
        <note>catalytic</note>
    </ligand>
</feature>
<dbReference type="STRING" id="1118060.GCA_000311845_00285"/>
<dbReference type="AlphaFoldDB" id="A0A1Y3TZK9"/>
<feature type="binding site" evidence="3">
    <location>
        <position position="210"/>
    </location>
    <ligand>
        <name>Zn(2+)</name>
        <dbReference type="ChEBI" id="CHEBI:29105"/>
        <label>1</label>
        <note>catalytic</note>
    </ligand>
</feature>
<evidence type="ECO:0000313" key="4">
    <source>
        <dbReference type="EMBL" id="OUN41933.1"/>
    </source>
</evidence>
<feature type="binding site" evidence="2">
    <location>
        <position position="181"/>
    </location>
    <ligand>
        <name>dihydroxyacetone phosphate</name>
        <dbReference type="ChEBI" id="CHEBI:57642"/>
    </ligand>
</feature>
<feature type="binding site" evidence="3">
    <location>
        <position position="134"/>
    </location>
    <ligand>
        <name>Zn(2+)</name>
        <dbReference type="ChEBI" id="CHEBI:29105"/>
        <label>2</label>
    </ligand>
</feature>
<accession>A0A1Y3TZK9</accession>
<evidence type="ECO:0000313" key="5">
    <source>
        <dbReference type="Proteomes" id="UP000196560"/>
    </source>
</evidence>
<evidence type="ECO:0000256" key="1">
    <source>
        <dbReference type="PIRSR" id="PIRSR001359-1"/>
    </source>
</evidence>
<comment type="caution">
    <text evidence="4">The sequence shown here is derived from an EMBL/GenBank/DDBJ whole genome shotgun (WGS) entry which is preliminary data.</text>
</comment>
<dbReference type="NCBIfam" id="TIGR00167">
    <property type="entry name" value="cbbA"/>
    <property type="match status" value="1"/>
</dbReference>
<dbReference type="GO" id="GO:0005975">
    <property type="term" value="P:carbohydrate metabolic process"/>
    <property type="evidence" value="ECO:0007669"/>
    <property type="project" value="InterPro"/>
</dbReference>
<dbReference type="PANTHER" id="PTHR30304:SF0">
    <property type="entry name" value="D-TAGATOSE-1,6-BISPHOSPHATE ALDOLASE SUBUNIT GATY-RELATED"/>
    <property type="match status" value="1"/>
</dbReference>
<dbReference type="CDD" id="cd00947">
    <property type="entry name" value="TBP_aldolase_IIB"/>
    <property type="match status" value="1"/>
</dbReference>
<dbReference type="Proteomes" id="UP000196560">
    <property type="component" value="Unassembled WGS sequence"/>
</dbReference>
<dbReference type="InterPro" id="IPR050246">
    <property type="entry name" value="Class_II_FBP_aldolase"/>
</dbReference>
<sequence length="287" mass="30882">MYESMKGMLAKANAEGYAVMAINAFNLETARGVITAAEEMNAPIIIDLLQDHVKSFFDCDILTQPIIKMAQAASVPVAINLDHGHDIAHLKRCLHEGFSSVMCDASALSPEENARVTRGIVELAQTYGASVEAEVGNMGRIDESGAVLTDDEMYTNPDVAIKFIKETGVDCLAVSYGSTHGDYPEGYVPTFHFDIVEKIKAGTGAPLVLHGGSGAGEENMRRSVEAGINKINVGTDYMIAQREFVAKALAENPGYDYPTLVEDSWKAGIEVIKRYIEISGSAGKARS</sequence>
<dbReference type="eggNOG" id="COG0191">
    <property type="taxonomic scope" value="Bacteria"/>
</dbReference>
<feature type="binding site" evidence="2">
    <location>
        <begin position="232"/>
        <end position="235"/>
    </location>
    <ligand>
        <name>dihydroxyacetone phosphate</name>
        <dbReference type="ChEBI" id="CHEBI:57642"/>
    </ligand>
</feature>
<keyword evidence="3" id="KW-0862">Zinc</keyword>
<feature type="binding site" evidence="2">
    <location>
        <begin position="211"/>
        <end position="213"/>
    </location>
    <ligand>
        <name>dihydroxyacetone phosphate</name>
        <dbReference type="ChEBI" id="CHEBI:57642"/>
    </ligand>
</feature>
<protein>
    <submittedName>
        <fullName evidence="4">Fructose-bisphosphate aldolase</fullName>
    </submittedName>
</protein>
<organism evidence="4 5">
    <name type="scientific">Enorma massiliensis</name>
    <dbReference type="NCBI Taxonomy" id="1472761"/>
    <lineage>
        <taxon>Bacteria</taxon>
        <taxon>Bacillati</taxon>
        <taxon>Actinomycetota</taxon>
        <taxon>Coriobacteriia</taxon>
        <taxon>Coriobacteriales</taxon>
        <taxon>Coriobacteriaceae</taxon>
        <taxon>Enorma</taxon>
    </lineage>
</organism>
<evidence type="ECO:0000256" key="2">
    <source>
        <dbReference type="PIRSR" id="PIRSR001359-2"/>
    </source>
</evidence>
<dbReference type="GO" id="GO:0008270">
    <property type="term" value="F:zinc ion binding"/>
    <property type="evidence" value="ECO:0007669"/>
    <property type="project" value="InterPro"/>
</dbReference>
<gene>
    <name evidence="4" type="ORF">B5G21_08790</name>
</gene>
<dbReference type="EMBL" id="NFHO01000010">
    <property type="protein sequence ID" value="OUN41933.1"/>
    <property type="molecule type" value="Genomic_DNA"/>
</dbReference>
<reference evidence="5" key="1">
    <citation type="submission" date="2017-04" db="EMBL/GenBank/DDBJ databases">
        <title>Function of individual gut microbiota members based on whole genome sequencing of pure cultures obtained from chicken caecum.</title>
        <authorList>
            <person name="Medvecky M."/>
            <person name="Cejkova D."/>
            <person name="Polansky O."/>
            <person name="Karasova D."/>
            <person name="Kubasova T."/>
            <person name="Cizek A."/>
            <person name="Rychlik I."/>
        </authorList>
    </citation>
    <scope>NUCLEOTIDE SEQUENCE [LARGE SCALE GENOMIC DNA]</scope>
    <source>
        <strain evidence="5">An70</strain>
    </source>
</reference>
<keyword evidence="3" id="KW-0479">Metal-binding</keyword>
<dbReference type="RefSeq" id="WP_087186860.1">
    <property type="nucleotide sequence ID" value="NZ_NFHO01000010.1"/>
</dbReference>
<feature type="binding site" evidence="3">
    <location>
        <position position="83"/>
    </location>
    <ligand>
        <name>Zn(2+)</name>
        <dbReference type="ChEBI" id="CHEBI:29105"/>
        <label>1</label>
        <note>catalytic</note>
    </ligand>
</feature>
<dbReference type="SUPFAM" id="SSF51569">
    <property type="entry name" value="Aldolase"/>
    <property type="match status" value="1"/>
</dbReference>
<name>A0A1Y3TZK9_9ACTN</name>
<feature type="binding site" evidence="3">
    <location>
        <position position="104"/>
    </location>
    <ligand>
        <name>Zn(2+)</name>
        <dbReference type="ChEBI" id="CHEBI:29105"/>
        <label>2</label>
    </ligand>
</feature>
<dbReference type="GO" id="GO:0016832">
    <property type="term" value="F:aldehyde-lyase activity"/>
    <property type="evidence" value="ECO:0007669"/>
    <property type="project" value="InterPro"/>
</dbReference>
<keyword evidence="5" id="KW-1185">Reference proteome</keyword>